<reference evidence="1 2" key="1">
    <citation type="submission" date="2020-08" db="EMBL/GenBank/DDBJ databases">
        <title>Oceanospirillum sp. nov. isolated from marine sediment.</title>
        <authorList>
            <person name="Ji X."/>
        </authorList>
    </citation>
    <scope>NUCLEOTIDE SEQUENCE [LARGE SCALE GENOMIC DNA]</scope>
    <source>
        <strain evidence="1 2">D5</strain>
    </source>
</reference>
<proteinExistence type="predicted"/>
<dbReference type="Proteomes" id="UP000565262">
    <property type="component" value="Unassembled WGS sequence"/>
</dbReference>
<organism evidence="1 2">
    <name type="scientific">Oceanospirillum sediminis</name>
    <dbReference type="NCBI Taxonomy" id="2760088"/>
    <lineage>
        <taxon>Bacteria</taxon>
        <taxon>Pseudomonadati</taxon>
        <taxon>Pseudomonadota</taxon>
        <taxon>Gammaproteobacteria</taxon>
        <taxon>Oceanospirillales</taxon>
        <taxon>Oceanospirillaceae</taxon>
        <taxon>Oceanospirillum</taxon>
    </lineage>
</organism>
<evidence type="ECO:0000313" key="2">
    <source>
        <dbReference type="Proteomes" id="UP000565262"/>
    </source>
</evidence>
<dbReference type="RefSeq" id="WP_182808080.1">
    <property type="nucleotide sequence ID" value="NZ_JACJFM010000006.1"/>
</dbReference>
<keyword evidence="2" id="KW-1185">Reference proteome</keyword>
<dbReference type="InterPro" id="IPR018588">
    <property type="entry name" value="Dihaem_cytochrome-c"/>
</dbReference>
<gene>
    <name evidence="1" type="ORF">H4O21_06745</name>
</gene>
<comment type="caution">
    <text evidence="1">The sequence shown here is derived from an EMBL/GenBank/DDBJ whole genome shotgun (WGS) entry which is preliminary data.</text>
</comment>
<accession>A0A839ILM3</accession>
<sequence>MNTLLKPSILAVCLTLTSIFIASPAYSWFWDLEEKQARYLATNTENKDYQYECGACHIAYPAQLMPKRSWVKLIAGLDDHFGEDATPDKVSADAVLNHLSANASDSDNAGKFRDFLKQIQSPAPYRITDLRFWRLKHDKVIQQQDDWVVNNPDVGSFTQCNACHEKAEQGEFDKQTVDIPNIQRELYAR</sequence>
<dbReference type="Pfam" id="PF09626">
    <property type="entry name" value="DHC"/>
    <property type="match status" value="1"/>
</dbReference>
<dbReference type="EMBL" id="JACJFM010000006">
    <property type="protein sequence ID" value="MBB1486303.1"/>
    <property type="molecule type" value="Genomic_DNA"/>
</dbReference>
<dbReference type="AlphaFoldDB" id="A0A839ILM3"/>
<name>A0A839ILM3_9GAMM</name>
<evidence type="ECO:0000313" key="1">
    <source>
        <dbReference type="EMBL" id="MBB1486303.1"/>
    </source>
</evidence>
<protein>
    <submittedName>
        <fullName evidence="1">Cytochrome C</fullName>
    </submittedName>
</protein>